<dbReference type="KEGG" id="aqu:109582928"/>
<dbReference type="EnsemblMetazoa" id="XM_019998001.1">
    <property type="protein sequence ID" value="XP_019853560.1"/>
    <property type="gene ID" value="LOC109582928"/>
</dbReference>
<sequence length="128" mass="14648">MTGVFEKRVVVNVMSALDFGKKTSNEKFLLAYILRVLLYYTGRAVFDVDTSLSIDNLTIILSNMTGLLPLTKENDTSEDTRSIYIEWEFDSTWYFLGVISMGLRVIILKRTSSFTILAKLASLLFWQN</sequence>
<reference evidence="1" key="2">
    <citation type="submission" date="2024-06" db="UniProtKB">
        <authorList>
            <consortium name="EnsemblMetazoa"/>
        </authorList>
    </citation>
    <scope>IDENTIFICATION</scope>
</reference>
<dbReference type="GeneID" id="109582928"/>
<accession>A0AAN0J949</accession>
<proteinExistence type="predicted"/>
<protein>
    <submittedName>
        <fullName evidence="1">Uncharacterized protein</fullName>
    </submittedName>
</protein>
<reference evidence="2" key="1">
    <citation type="journal article" date="2010" name="Nature">
        <title>The Amphimedon queenslandica genome and the evolution of animal complexity.</title>
        <authorList>
            <person name="Srivastava M."/>
            <person name="Simakov O."/>
            <person name="Chapman J."/>
            <person name="Fahey B."/>
            <person name="Gauthier M.E."/>
            <person name="Mitros T."/>
            <person name="Richards G.S."/>
            <person name="Conaco C."/>
            <person name="Dacre M."/>
            <person name="Hellsten U."/>
            <person name="Larroux C."/>
            <person name="Putnam N.H."/>
            <person name="Stanke M."/>
            <person name="Adamska M."/>
            <person name="Darling A."/>
            <person name="Degnan S.M."/>
            <person name="Oakley T.H."/>
            <person name="Plachetzki D.C."/>
            <person name="Zhai Y."/>
            <person name="Adamski M."/>
            <person name="Calcino A."/>
            <person name="Cummins S.F."/>
            <person name="Goodstein D.M."/>
            <person name="Harris C."/>
            <person name="Jackson D.J."/>
            <person name="Leys S.P."/>
            <person name="Shu S."/>
            <person name="Woodcroft B.J."/>
            <person name="Vervoort M."/>
            <person name="Kosik K.S."/>
            <person name="Manning G."/>
            <person name="Degnan B.M."/>
            <person name="Rokhsar D.S."/>
        </authorList>
    </citation>
    <scope>NUCLEOTIDE SEQUENCE [LARGE SCALE GENOMIC DNA]</scope>
</reference>
<evidence type="ECO:0000313" key="1">
    <source>
        <dbReference type="EnsemblMetazoa" id="XP_019853560.1"/>
    </source>
</evidence>
<dbReference type="RefSeq" id="XP_019853561.1">
    <property type="nucleotide sequence ID" value="XM_019998002.1"/>
</dbReference>
<dbReference type="EnsemblMetazoa" id="XM_019998002.1">
    <property type="protein sequence ID" value="XP_019853561.1"/>
    <property type="gene ID" value="LOC109582928"/>
</dbReference>
<dbReference type="AlphaFoldDB" id="A0AAN0J949"/>
<keyword evidence="2" id="KW-1185">Reference proteome</keyword>
<dbReference type="RefSeq" id="XP_019853560.1">
    <property type="nucleotide sequence ID" value="XM_019998001.1"/>
</dbReference>
<dbReference type="Proteomes" id="UP000007879">
    <property type="component" value="Unassembled WGS sequence"/>
</dbReference>
<evidence type="ECO:0000313" key="2">
    <source>
        <dbReference type="Proteomes" id="UP000007879"/>
    </source>
</evidence>
<organism evidence="1 2">
    <name type="scientific">Amphimedon queenslandica</name>
    <name type="common">Sponge</name>
    <dbReference type="NCBI Taxonomy" id="400682"/>
    <lineage>
        <taxon>Eukaryota</taxon>
        <taxon>Metazoa</taxon>
        <taxon>Porifera</taxon>
        <taxon>Demospongiae</taxon>
        <taxon>Heteroscleromorpha</taxon>
        <taxon>Haplosclerida</taxon>
        <taxon>Niphatidae</taxon>
        <taxon>Amphimedon</taxon>
    </lineage>
</organism>
<name>A0AAN0J949_AMPQE</name>